<keyword evidence="3" id="KW-1185">Reference proteome</keyword>
<comment type="caution">
    <text evidence="2">The sequence shown here is derived from an EMBL/GenBank/DDBJ whole genome shotgun (WGS) entry which is preliminary data.</text>
</comment>
<organism evidence="2 3">
    <name type="scientific">Podospora aff. communis PSN243</name>
    <dbReference type="NCBI Taxonomy" id="3040156"/>
    <lineage>
        <taxon>Eukaryota</taxon>
        <taxon>Fungi</taxon>
        <taxon>Dikarya</taxon>
        <taxon>Ascomycota</taxon>
        <taxon>Pezizomycotina</taxon>
        <taxon>Sordariomycetes</taxon>
        <taxon>Sordariomycetidae</taxon>
        <taxon>Sordariales</taxon>
        <taxon>Podosporaceae</taxon>
        <taxon>Podospora</taxon>
    </lineage>
</organism>
<reference evidence="2" key="2">
    <citation type="submission" date="2023-05" db="EMBL/GenBank/DDBJ databases">
        <authorList>
            <consortium name="Lawrence Berkeley National Laboratory"/>
            <person name="Steindorff A."/>
            <person name="Hensen N."/>
            <person name="Bonometti L."/>
            <person name="Westerberg I."/>
            <person name="Brannstrom I.O."/>
            <person name="Guillou S."/>
            <person name="Cros-Aarteil S."/>
            <person name="Calhoun S."/>
            <person name="Haridas S."/>
            <person name="Kuo A."/>
            <person name="Mondo S."/>
            <person name="Pangilinan J."/>
            <person name="Riley R."/>
            <person name="Labutti K."/>
            <person name="Andreopoulos B."/>
            <person name="Lipzen A."/>
            <person name="Chen C."/>
            <person name="Yanf M."/>
            <person name="Daum C."/>
            <person name="Ng V."/>
            <person name="Clum A."/>
            <person name="Ohm R."/>
            <person name="Martin F."/>
            <person name="Silar P."/>
            <person name="Natvig D."/>
            <person name="Lalanne C."/>
            <person name="Gautier V."/>
            <person name="Ament-Velasquez S.L."/>
            <person name="Kruys A."/>
            <person name="Hutchinson M.I."/>
            <person name="Powell A.J."/>
            <person name="Barry K."/>
            <person name="Miller A.N."/>
            <person name="Grigoriev I.V."/>
            <person name="Debuchy R."/>
            <person name="Gladieux P."/>
            <person name="Thoren M.H."/>
            <person name="Johannesson H."/>
        </authorList>
    </citation>
    <scope>NUCLEOTIDE SEQUENCE</scope>
    <source>
        <strain evidence="2">PSN243</strain>
    </source>
</reference>
<sequence length="110" mass="11872">MKPTTYLLLSLSTRLVHAAVGDKCGATPQRGYCHDLNKGGCKGTISHGDCPWDGSNVKCCQQITRCYRDLQATFCSWPEACGSGSTRLTGLCPGPNDFKCCVNNSLFGFE</sequence>
<dbReference type="AlphaFoldDB" id="A0AAV9GI36"/>
<evidence type="ECO:0000313" key="2">
    <source>
        <dbReference type="EMBL" id="KAK4448414.1"/>
    </source>
</evidence>
<name>A0AAV9GI36_9PEZI</name>
<dbReference type="EMBL" id="MU865943">
    <property type="protein sequence ID" value="KAK4448414.1"/>
    <property type="molecule type" value="Genomic_DNA"/>
</dbReference>
<dbReference type="Proteomes" id="UP001321760">
    <property type="component" value="Unassembled WGS sequence"/>
</dbReference>
<accession>A0AAV9GI36</accession>
<keyword evidence="1" id="KW-0732">Signal</keyword>
<evidence type="ECO:0000313" key="3">
    <source>
        <dbReference type="Proteomes" id="UP001321760"/>
    </source>
</evidence>
<evidence type="ECO:0000256" key="1">
    <source>
        <dbReference type="SAM" id="SignalP"/>
    </source>
</evidence>
<gene>
    <name evidence="2" type="ORF">QBC34DRAFT_465822</name>
</gene>
<reference evidence="2" key="1">
    <citation type="journal article" date="2023" name="Mol. Phylogenet. Evol.">
        <title>Genome-scale phylogeny and comparative genomics of the fungal order Sordariales.</title>
        <authorList>
            <person name="Hensen N."/>
            <person name="Bonometti L."/>
            <person name="Westerberg I."/>
            <person name="Brannstrom I.O."/>
            <person name="Guillou S."/>
            <person name="Cros-Aarteil S."/>
            <person name="Calhoun S."/>
            <person name="Haridas S."/>
            <person name="Kuo A."/>
            <person name="Mondo S."/>
            <person name="Pangilinan J."/>
            <person name="Riley R."/>
            <person name="LaButti K."/>
            <person name="Andreopoulos B."/>
            <person name="Lipzen A."/>
            <person name="Chen C."/>
            <person name="Yan M."/>
            <person name="Daum C."/>
            <person name="Ng V."/>
            <person name="Clum A."/>
            <person name="Steindorff A."/>
            <person name="Ohm R.A."/>
            <person name="Martin F."/>
            <person name="Silar P."/>
            <person name="Natvig D.O."/>
            <person name="Lalanne C."/>
            <person name="Gautier V."/>
            <person name="Ament-Velasquez S.L."/>
            <person name="Kruys A."/>
            <person name="Hutchinson M.I."/>
            <person name="Powell A.J."/>
            <person name="Barry K."/>
            <person name="Miller A.N."/>
            <person name="Grigoriev I.V."/>
            <person name="Debuchy R."/>
            <person name="Gladieux P."/>
            <person name="Hiltunen Thoren M."/>
            <person name="Johannesson H."/>
        </authorList>
    </citation>
    <scope>NUCLEOTIDE SEQUENCE</scope>
    <source>
        <strain evidence="2">PSN243</strain>
    </source>
</reference>
<proteinExistence type="predicted"/>
<feature type="signal peptide" evidence="1">
    <location>
        <begin position="1"/>
        <end position="18"/>
    </location>
</feature>
<protein>
    <submittedName>
        <fullName evidence="2">Uncharacterized protein</fullName>
    </submittedName>
</protein>
<feature type="chain" id="PRO_5043361931" evidence="1">
    <location>
        <begin position="19"/>
        <end position="110"/>
    </location>
</feature>